<gene>
    <name evidence="1" type="ORF">IZT61_20930</name>
</gene>
<proteinExistence type="predicted"/>
<evidence type="ECO:0000313" key="1">
    <source>
        <dbReference type="EMBL" id="QPH39474.1"/>
    </source>
</evidence>
<sequence length="69" mass="7717">MAIYRLNLNQQANGDYEVHEAGCVFFLAQNYDDLGSFSSCEPAVNKAKKEHPYKKINGCNTCSNLCHTT</sequence>
<keyword evidence="2" id="KW-1185">Reference proteome</keyword>
<dbReference type="Proteomes" id="UP000594759">
    <property type="component" value="Chromosome"/>
</dbReference>
<dbReference type="AlphaFoldDB" id="A0A7S9KZ03"/>
<reference evidence="1 2" key="1">
    <citation type="submission" date="2020-11" db="EMBL/GenBank/DDBJ databases">
        <title>Pedobacter endophytica, an endophytic bacteria isolated form Carex pumila.</title>
        <authorList>
            <person name="Peng Y."/>
            <person name="Jiang L."/>
            <person name="Lee J."/>
        </authorList>
    </citation>
    <scope>NUCLEOTIDE SEQUENCE [LARGE SCALE GENOMIC DNA]</scope>
    <source>
        <strain evidence="1 2">JBR3-12</strain>
    </source>
</reference>
<accession>A0A7S9KZ03</accession>
<dbReference type="RefSeq" id="WP_196098941.1">
    <property type="nucleotide sequence ID" value="NZ_CP064939.1"/>
</dbReference>
<name>A0A7S9KZ03_9SPHI</name>
<protein>
    <submittedName>
        <fullName evidence="1">Uncharacterized protein</fullName>
    </submittedName>
</protein>
<organism evidence="1 2">
    <name type="scientific">Pedobacter endophyticus</name>
    <dbReference type="NCBI Taxonomy" id="2789740"/>
    <lineage>
        <taxon>Bacteria</taxon>
        <taxon>Pseudomonadati</taxon>
        <taxon>Bacteroidota</taxon>
        <taxon>Sphingobacteriia</taxon>
        <taxon>Sphingobacteriales</taxon>
        <taxon>Sphingobacteriaceae</taxon>
        <taxon>Pedobacter</taxon>
    </lineage>
</organism>
<dbReference type="EMBL" id="CP064939">
    <property type="protein sequence ID" value="QPH39474.1"/>
    <property type="molecule type" value="Genomic_DNA"/>
</dbReference>
<dbReference type="KEGG" id="pex:IZT61_20930"/>
<evidence type="ECO:0000313" key="2">
    <source>
        <dbReference type="Proteomes" id="UP000594759"/>
    </source>
</evidence>